<evidence type="ECO:0000256" key="6">
    <source>
        <dbReference type="ARBA" id="ARBA00022777"/>
    </source>
</evidence>
<organism evidence="16 17">
    <name type="scientific">Wallemia hederae</name>
    <dbReference type="NCBI Taxonomy" id="1540922"/>
    <lineage>
        <taxon>Eukaryota</taxon>
        <taxon>Fungi</taxon>
        <taxon>Dikarya</taxon>
        <taxon>Basidiomycota</taxon>
        <taxon>Wallemiomycotina</taxon>
        <taxon>Wallemiomycetes</taxon>
        <taxon>Wallemiales</taxon>
        <taxon>Wallemiaceae</taxon>
        <taxon>Wallemia</taxon>
    </lineage>
</organism>
<keyword evidence="12" id="KW-0520">NAD</keyword>
<dbReference type="PANTHER" id="PTHR12117">
    <property type="entry name" value="HISTONE ACETYLTRANSFERASE COMPLEX"/>
    <property type="match status" value="1"/>
</dbReference>
<dbReference type="Pfam" id="PF01513">
    <property type="entry name" value="NAD_kinase"/>
    <property type="match status" value="1"/>
</dbReference>
<dbReference type="HAMAP" id="MF_00361">
    <property type="entry name" value="NAD_kinase"/>
    <property type="match status" value="1"/>
</dbReference>
<dbReference type="GO" id="GO:0006741">
    <property type="term" value="P:NADP+ biosynthetic process"/>
    <property type="evidence" value="ECO:0007669"/>
    <property type="project" value="InterPro"/>
</dbReference>
<keyword evidence="11" id="KW-0408">Iron</keyword>
<dbReference type="EMBL" id="SPNW01000016">
    <property type="protein sequence ID" value="TIA90784.1"/>
    <property type="molecule type" value="Genomic_DNA"/>
</dbReference>
<dbReference type="Pfam" id="PF20143">
    <property type="entry name" value="NAD_kinase_C"/>
    <property type="match status" value="1"/>
</dbReference>
<gene>
    <name evidence="16" type="ORF">E3P99_01384</name>
</gene>
<dbReference type="GO" id="GO:0031418">
    <property type="term" value="F:L-ascorbic acid binding"/>
    <property type="evidence" value="ECO:0007669"/>
    <property type="project" value="UniProtKB-KW"/>
</dbReference>
<feature type="region of interest" description="Disordered" evidence="14">
    <location>
        <begin position="1109"/>
        <end position="1292"/>
    </location>
</feature>
<evidence type="ECO:0000256" key="4">
    <source>
        <dbReference type="ARBA" id="ARBA00022679"/>
    </source>
</evidence>
<dbReference type="InterPro" id="IPR017438">
    <property type="entry name" value="ATP-NAD_kinase_N"/>
</dbReference>
<evidence type="ECO:0000313" key="16">
    <source>
        <dbReference type="EMBL" id="TIA90784.1"/>
    </source>
</evidence>
<dbReference type="SMART" id="SM00702">
    <property type="entry name" value="P4Hc"/>
    <property type="match status" value="1"/>
</dbReference>
<keyword evidence="4" id="KW-0808">Transferase</keyword>
<dbReference type="Pfam" id="PF13661">
    <property type="entry name" value="2OG-FeII_Oxy_4"/>
    <property type="match status" value="1"/>
</dbReference>
<evidence type="ECO:0000256" key="3">
    <source>
        <dbReference type="ARBA" id="ARBA00010995"/>
    </source>
</evidence>
<dbReference type="GO" id="GO:0006449">
    <property type="term" value="P:regulation of translational termination"/>
    <property type="evidence" value="ECO:0007669"/>
    <property type="project" value="TreeGrafter"/>
</dbReference>
<keyword evidence="10" id="KW-0560">Oxidoreductase</keyword>
<dbReference type="PROSITE" id="PS51471">
    <property type="entry name" value="FE2OG_OXY"/>
    <property type="match status" value="1"/>
</dbReference>
<dbReference type="Proteomes" id="UP000310189">
    <property type="component" value="Unassembled WGS sequence"/>
</dbReference>
<dbReference type="InterPro" id="IPR051842">
    <property type="entry name" value="uS12_prolyl_hydroxylase"/>
</dbReference>
<evidence type="ECO:0000256" key="12">
    <source>
        <dbReference type="ARBA" id="ARBA00023027"/>
    </source>
</evidence>
<evidence type="ECO:0000256" key="14">
    <source>
        <dbReference type="SAM" id="MobiDB-lite"/>
    </source>
</evidence>
<accession>A0A4T0FSX1</accession>
<dbReference type="Gene3D" id="3.40.50.10330">
    <property type="entry name" value="Probable inorganic polyphosphate/atp-NAD kinase, domain 1"/>
    <property type="match status" value="1"/>
</dbReference>
<reference evidence="16 17" key="1">
    <citation type="submission" date="2019-03" db="EMBL/GenBank/DDBJ databases">
        <title>Sequencing 23 genomes of Wallemia ichthyophaga.</title>
        <authorList>
            <person name="Gostincar C."/>
        </authorList>
    </citation>
    <scope>NUCLEOTIDE SEQUENCE [LARGE SCALE GENOMIC DNA]</scope>
    <source>
        <strain evidence="16 17">EXF-5753</strain>
    </source>
</reference>
<evidence type="ECO:0000256" key="8">
    <source>
        <dbReference type="ARBA" id="ARBA00022896"/>
    </source>
</evidence>
<evidence type="ECO:0000256" key="13">
    <source>
        <dbReference type="ARBA" id="ARBA00047444"/>
    </source>
</evidence>
<protein>
    <recommendedName>
        <fullName evidence="15">Fe2OG dioxygenase domain-containing protein</fullName>
    </recommendedName>
</protein>
<dbReference type="GO" id="GO:0031543">
    <property type="term" value="F:peptidyl-proline dioxygenase activity"/>
    <property type="evidence" value="ECO:0007669"/>
    <property type="project" value="UniProtKB-ARBA"/>
</dbReference>
<feature type="compositionally biased region" description="Acidic residues" evidence="14">
    <location>
        <begin position="1127"/>
        <end position="1149"/>
    </location>
</feature>
<comment type="catalytic activity">
    <reaction evidence="13">
        <text>[ribosomal protein uS12]-L-proline + 2-oxoglutarate + O2 = [ribosomal protein uS12]-(3S)-3-hydroxy-L-proline + succinate + CO2</text>
        <dbReference type="Rhea" id="RHEA:54156"/>
        <dbReference type="Rhea" id="RHEA-COMP:13816"/>
        <dbReference type="Rhea" id="RHEA-COMP:13818"/>
        <dbReference type="ChEBI" id="CHEBI:15379"/>
        <dbReference type="ChEBI" id="CHEBI:16526"/>
        <dbReference type="ChEBI" id="CHEBI:16810"/>
        <dbReference type="ChEBI" id="CHEBI:30031"/>
        <dbReference type="ChEBI" id="CHEBI:50342"/>
        <dbReference type="ChEBI" id="CHEBI:85428"/>
    </reaction>
</comment>
<dbReference type="OrthoDB" id="24581at2759"/>
<feature type="compositionally biased region" description="Basic and acidic residues" evidence="14">
    <location>
        <begin position="1109"/>
        <end position="1126"/>
    </location>
</feature>
<comment type="similarity">
    <text evidence="3">Belongs to the NAD kinase family.</text>
</comment>
<dbReference type="GO" id="GO:0003951">
    <property type="term" value="F:NAD+ kinase activity"/>
    <property type="evidence" value="ECO:0007669"/>
    <property type="project" value="InterPro"/>
</dbReference>
<dbReference type="Pfam" id="PF10637">
    <property type="entry name" value="Ofd1_CTDD"/>
    <property type="match status" value="1"/>
</dbReference>
<evidence type="ECO:0000256" key="11">
    <source>
        <dbReference type="ARBA" id="ARBA00023004"/>
    </source>
</evidence>
<sequence length="1292" mass="143927">MAEPAAKKARVDGEVEDVSEYFSDGLFASSSVEDYRTAYKASSPYKHAVIPELFDKNLLLSAREELLKLSFTEKETDIYKITQSGDFSNIHLLPEEEKKELPTLLSLRNKLYSAQFRRFLRDVTGCGPLSGVKTDMSTNNYGAGCHLLNHDDVIGTRRISFILYLPLPDPQWEPGYGGALELYPLSTPPTNPTTPACKPTVSIPPSFNQFAFFEVQPGHSFHSVEEVAFHPKVQLKNVPGGVGQRISISGWFHRPVPEEEEYEGEQPELTKSSLEQLYAAALRPMATYGGDGLKSVTEKLSQDETEELQQLVNPAYLDPTTIEQLQNSFLEDSHLLLTDSDVAQAIKEHTATRDSADGVERSKRVVRNDYGTSYRIPAHSTGEDEDWKLVGPPHIQRYVSLTGENAQGLFNRVNKLFASKAFRALLSLLTSSIPESHLIESRRFRPGLDYTLARGEPGTSETSRLDVGLNMTHSNDIWQSGSVGGWDVWLSSEEDSDEATYGAGDDDGPLLSLAPEFNRLHIVLRDPGLLHFVKYVSTRATNSRWDKWLHSALRVLSSLPSSSLDISMDNQQQQGWQQGDKALESPCLLHSYLDHCAATVTDFDKRTPHDNLQIAPNLVGSNNQVLGSIAGELENELEDEDEAAHERQNLTRQLAETAVGVREMSKQLGRARVRSKIKSVMIITKARDHQLIRHTRKLALYLMNTPRDDLKGQGMVVYVDSQLRTSKRFNVAGMRQDYPHLFTPRPQSRTTSQQDLKDLSMSFTSTSISPDGNKFLHPHNHQNNPTKDEGQLRFWTADMCTESPHLFDLVITLGGDGTVLFASWLFQTTVPPVLPFSLGSLGFLTNFDFTNSEKVINSIVDDGIRVNLRMRFTCTVYRSEYRQQDPKTEKARRPAFRRGETGEILMRNIEGKGWDALEGNTPPTNTKEGKKRDKEIMCFTTRPVETFNVLNDLVVDRGPSPYVSMLELFGDENHLTTVQADGLCVSTPTGSTAYSLSAGGSLVHPEIPALLISPICAHTLSFRPMLLPDSMELRICVPFNSRSTAWASFDGRGRVELKQGDHIKVTASKYPCPTICADKQSSDWFSSLGRTLHWNERARQKSFVVVEEGPKHAELKNEEAEKVEKGEDVDDGDNEQEDDDDDDDDDQFDIDEKSEAEGGEGASPGGGPGRARPILPKSFTSAFEPPVISGRGSPGRYATTTTQPKPNPVSMRHVYNPAEELRHRQGRSVSRERAQGKSRQPSLDSVNENPSYARLKQHWNAGDISTPPMSPATSARTFGVYGEDASESEMSD</sequence>
<dbReference type="InterPro" id="IPR019601">
    <property type="entry name" value="Oxoglutarate/Fe-dep_Oase_C"/>
</dbReference>
<dbReference type="GO" id="GO:0005506">
    <property type="term" value="F:iron ion binding"/>
    <property type="evidence" value="ECO:0007669"/>
    <property type="project" value="InterPro"/>
</dbReference>
<dbReference type="FunFam" id="2.60.200.30:FF:000004">
    <property type="entry name" value="NAD kinase 2, chloroplastic"/>
    <property type="match status" value="1"/>
</dbReference>
<keyword evidence="9" id="KW-0223">Dioxygenase</keyword>
<keyword evidence="7" id="KW-0521">NADP</keyword>
<feature type="domain" description="Fe2OG dioxygenase" evidence="15">
    <location>
        <begin position="132"/>
        <end position="254"/>
    </location>
</feature>
<feature type="compositionally biased region" description="Gly residues" evidence="14">
    <location>
        <begin position="1159"/>
        <end position="1169"/>
    </location>
</feature>
<dbReference type="InterPro" id="IPR005123">
    <property type="entry name" value="Oxoglu/Fe-dep_dioxygenase_dom"/>
</dbReference>
<comment type="caution">
    <text evidence="16">The sequence shown here is derived from an EMBL/GenBank/DDBJ whole genome shotgun (WGS) entry which is preliminary data.</text>
</comment>
<name>A0A4T0FSX1_9BASI</name>
<dbReference type="InterPro" id="IPR039558">
    <property type="entry name" value="TPA1/OFD1_N"/>
</dbReference>
<evidence type="ECO:0000256" key="5">
    <source>
        <dbReference type="ARBA" id="ARBA00022723"/>
    </source>
</evidence>
<proteinExistence type="inferred from homology"/>
<evidence type="ECO:0000256" key="9">
    <source>
        <dbReference type="ARBA" id="ARBA00022964"/>
    </source>
</evidence>
<dbReference type="Gene3D" id="2.60.120.620">
    <property type="entry name" value="q2cbj1_9rhob like domain"/>
    <property type="match status" value="2"/>
</dbReference>
<keyword evidence="8" id="KW-0847">Vitamin C</keyword>
<comment type="cofactor">
    <cofactor evidence="1">
        <name>L-ascorbate</name>
        <dbReference type="ChEBI" id="CHEBI:38290"/>
    </cofactor>
</comment>
<dbReference type="InterPro" id="IPR006620">
    <property type="entry name" value="Pro_4_hyd_alph"/>
</dbReference>
<dbReference type="InterPro" id="IPR002504">
    <property type="entry name" value="NADK"/>
</dbReference>
<dbReference type="InterPro" id="IPR016064">
    <property type="entry name" value="NAD/diacylglycerol_kinase_sf"/>
</dbReference>
<evidence type="ECO:0000256" key="1">
    <source>
        <dbReference type="ARBA" id="ARBA00001961"/>
    </source>
</evidence>
<dbReference type="GO" id="GO:0005737">
    <property type="term" value="C:cytoplasm"/>
    <property type="evidence" value="ECO:0007669"/>
    <property type="project" value="TreeGrafter"/>
</dbReference>
<evidence type="ECO:0000256" key="2">
    <source>
        <dbReference type="ARBA" id="ARBA00007443"/>
    </source>
</evidence>
<comment type="similarity">
    <text evidence="2">Belongs to the TPA1 family.</text>
</comment>
<dbReference type="GO" id="GO:0019674">
    <property type="term" value="P:NAD+ metabolic process"/>
    <property type="evidence" value="ECO:0007669"/>
    <property type="project" value="InterPro"/>
</dbReference>
<keyword evidence="5" id="KW-0479">Metal-binding</keyword>
<evidence type="ECO:0000259" key="15">
    <source>
        <dbReference type="PROSITE" id="PS51471"/>
    </source>
</evidence>
<evidence type="ECO:0000256" key="7">
    <source>
        <dbReference type="ARBA" id="ARBA00022857"/>
    </source>
</evidence>
<feature type="compositionally biased region" description="Polar residues" evidence="14">
    <location>
        <begin position="1237"/>
        <end position="1250"/>
    </location>
</feature>
<dbReference type="PANTHER" id="PTHR12117:SF0">
    <property type="entry name" value="PROLYL 3-HYDROXYLASE OGFOD1"/>
    <property type="match status" value="1"/>
</dbReference>
<evidence type="ECO:0000256" key="10">
    <source>
        <dbReference type="ARBA" id="ARBA00023002"/>
    </source>
</evidence>
<dbReference type="SUPFAM" id="SSF111331">
    <property type="entry name" value="NAD kinase/diacylglycerol kinase-like"/>
    <property type="match status" value="1"/>
</dbReference>
<evidence type="ECO:0000313" key="17">
    <source>
        <dbReference type="Proteomes" id="UP000310189"/>
    </source>
</evidence>
<keyword evidence="17" id="KW-1185">Reference proteome</keyword>
<keyword evidence="6" id="KW-0418">Kinase</keyword>
<feature type="compositionally biased region" description="Basic and acidic residues" evidence="14">
    <location>
        <begin position="1219"/>
        <end position="1235"/>
    </location>
</feature>
<dbReference type="Gene3D" id="2.60.200.30">
    <property type="entry name" value="Probable inorganic polyphosphate/atp-NAD kinase, domain 2"/>
    <property type="match status" value="1"/>
</dbReference>
<dbReference type="InterPro" id="IPR017437">
    <property type="entry name" value="ATP-NAD_kinase_PpnK-typ_C"/>
</dbReference>